<dbReference type="Proteomes" id="UP000515135">
    <property type="component" value="Unplaced"/>
</dbReference>
<evidence type="ECO:0000259" key="2">
    <source>
        <dbReference type="Pfam" id="PF25273"/>
    </source>
</evidence>
<proteinExistence type="predicted"/>
<name>A0A6P4ZLU2_BRABE</name>
<accession>A0A6P4ZLU2</accession>
<dbReference type="OrthoDB" id="5989865at2759"/>
<keyword evidence="3" id="KW-1185">Reference proteome</keyword>
<dbReference type="PANTHER" id="PTHR33153">
    <property type="entry name" value="MYND-TYPE DOMAIN-CONTAINING PROTEIN"/>
    <property type="match status" value="1"/>
</dbReference>
<dbReference type="AlphaFoldDB" id="A0A6P4ZLU2"/>
<protein>
    <submittedName>
        <fullName evidence="4">Uncharacterized protein LOC109475697</fullName>
    </submittedName>
</protein>
<feature type="domain" description="DUF7869" evidence="2">
    <location>
        <begin position="113"/>
        <end position="171"/>
    </location>
</feature>
<feature type="non-terminal residue" evidence="4">
    <location>
        <position position="1"/>
    </location>
</feature>
<sequence>ARVNVASLARQTVTNDIASSGTTVTTDIQESALKDLKHANPKGRYWIKIDGTDIKPALQESMKGQWNGAIDLRDGKLAELRKECDQRLELVNNLEVNKERATLEEKIKTLVNTFHDDSHFLQQALTEADYNGHLPNTLYLQLDNSAKECKNKYIIAFATWLVHLRIFRKVKT</sequence>
<dbReference type="PANTHER" id="PTHR33153:SF3">
    <property type="entry name" value="TRAFFICKING PROTEIN PARTICLE COMPLEX SUBUNIT 11 DOMAIN-CONTAINING PROTEIN"/>
    <property type="match status" value="1"/>
</dbReference>
<organism evidence="3 4">
    <name type="scientific">Branchiostoma belcheri</name>
    <name type="common">Amphioxus</name>
    <dbReference type="NCBI Taxonomy" id="7741"/>
    <lineage>
        <taxon>Eukaryota</taxon>
        <taxon>Metazoa</taxon>
        <taxon>Chordata</taxon>
        <taxon>Cephalochordata</taxon>
        <taxon>Leptocardii</taxon>
        <taxon>Amphioxiformes</taxon>
        <taxon>Branchiostomatidae</taxon>
        <taxon>Branchiostoma</taxon>
    </lineage>
</organism>
<dbReference type="GeneID" id="109475697"/>
<keyword evidence="1" id="KW-0175">Coiled coil</keyword>
<dbReference type="RefSeq" id="XP_019632017.1">
    <property type="nucleotide sequence ID" value="XM_019776458.1"/>
</dbReference>
<reference evidence="4" key="1">
    <citation type="submission" date="2025-08" db="UniProtKB">
        <authorList>
            <consortium name="RefSeq"/>
        </authorList>
    </citation>
    <scope>IDENTIFICATION</scope>
    <source>
        <tissue evidence="4">Gonad</tissue>
    </source>
</reference>
<dbReference type="InterPro" id="IPR057191">
    <property type="entry name" value="DUF7869"/>
</dbReference>
<dbReference type="Pfam" id="PF25273">
    <property type="entry name" value="DUF7869"/>
    <property type="match status" value="1"/>
</dbReference>
<dbReference type="KEGG" id="bbel:109475697"/>
<evidence type="ECO:0000313" key="4">
    <source>
        <dbReference type="RefSeq" id="XP_019632017.1"/>
    </source>
</evidence>
<evidence type="ECO:0000256" key="1">
    <source>
        <dbReference type="SAM" id="Coils"/>
    </source>
</evidence>
<gene>
    <name evidence="4" type="primary">LOC109475697</name>
</gene>
<feature type="coiled-coil region" evidence="1">
    <location>
        <begin position="77"/>
        <end position="113"/>
    </location>
</feature>
<evidence type="ECO:0000313" key="3">
    <source>
        <dbReference type="Proteomes" id="UP000515135"/>
    </source>
</evidence>